<dbReference type="EMBL" id="KZ302265">
    <property type="protein sequence ID" value="PFH45929.1"/>
    <property type="molecule type" value="Genomic_DNA"/>
</dbReference>
<evidence type="ECO:0000313" key="2">
    <source>
        <dbReference type="Proteomes" id="UP000242287"/>
    </source>
</evidence>
<dbReference type="Proteomes" id="UP000242287">
    <property type="component" value="Unassembled WGS sequence"/>
</dbReference>
<reference evidence="1 2" key="1">
    <citation type="submission" date="2014-02" db="EMBL/GenBank/DDBJ databases">
        <title>Transposable element dynamics among asymbiotic and ectomycorrhizal Amanita fungi.</title>
        <authorList>
            <consortium name="DOE Joint Genome Institute"/>
            <person name="Hess J."/>
            <person name="Skrede I."/>
            <person name="Wolfe B."/>
            <person name="LaButti K."/>
            <person name="Ohm R.A."/>
            <person name="Grigoriev I.V."/>
            <person name="Pringle A."/>
        </authorList>
    </citation>
    <scope>NUCLEOTIDE SEQUENCE [LARGE SCALE GENOMIC DNA]</scope>
    <source>
        <strain evidence="1 2">SKay4041</strain>
    </source>
</reference>
<dbReference type="AlphaFoldDB" id="A0A2A9N7C5"/>
<proteinExistence type="predicted"/>
<gene>
    <name evidence="1" type="ORF">AMATHDRAFT_70894</name>
</gene>
<sequence length="79" mass="8807">MTSVSSADGVQTAPRRCMVSVRPLSRLCHSCQGWQGIPYESSHAVRYLNTNAVDNVPCHIMWSVEYDKDLQNHISGCLV</sequence>
<name>A0A2A9N7C5_9AGAR</name>
<accession>A0A2A9N7C5</accession>
<keyword evidence="2" id="KW-1185">Reference proteome</keyword>
<protein>
    <submittedName>
        <fullName evidence="1">Uncharacterized protein</fullName>
    </submittedName>
</protein>
<evidence type="ECO:0000313" key="1">
    <source>
        <dbReference type="EMBL" id="PFH45929.1"/>
    </source>
</evidence>
<organism evidence="1 2">
    <name type="scientific">Amanita thiersii Skay4041</name>
    <dbReference type="NCBI Taxonomy" id="703135"/>
    <lineage>
        <taxon>Eukaryota</taxon>
        <taxon>Fungi</taxon>
        <taxon>Dikarya</taxon>
        <taxon>Basidiomycota</taxon>
        <taxon>Agaricomycotina</taxon>
        <taxon>Agaricomycetes</taxon>
        <taxon>Agaricomycetidae</taxon>
        <taxon>Agaricales</taxon>
        <taxon>Pluteineae</taxon>
        <taxon>Amanitaceae</taxon>
        <taxon>Amanita</taxon>
    </lineage>
</organism>